<sequence>MKNPPPKKTLYEKFLESPTARKLELLDPLHCPICEELVDDAFKLKEHSYKWHMWKYTVEDRSFFGCGGCDAYFTCPLTLIKHTEKSRTTCTVKFVFRASSQRDPPATKHMDCNQAALKEQQAAAEQADDTPSTSTEAVAMLERAAAAYVPPASKRKSLEKVSNKASKKIAKKKVKKPHVPGMSILKKSAAARRKTRK</sequence>
<comment type="caution">
    <text evidence="2">The sequence shown here is derived from an EMBL/GenBank/DDBJ whole genome shotgun (WGS) entry which is preliminary data.</text>
</comment>
<organism evidence="2 3">
    <name type="scientific">Pristionchus fissidentatus</name>
    <dbReference type="NCBI Taxonomy" id="1538716"/>
    <lineage>
        <taxon>Eukaryota</taxon>
        <taxon>Metazoa</taxon>
        <taxon>Ecdysozoa</taxon>
        <taxon>Nematoda</taxon>
        <taxon>Chromadorea</taxon>
        <taxon>Rhabditida</taxon>
        <taxon>Rhabditina</taxon>
        <taxon>Diplogasteromorpha</taxon>
        <taxon>Diplogasteroidea</taxon>
        <taxon>Neodiplogasteridae</taxon>
        <taxon>Pristionchus</taxon>
    </lineage>
</organism>
<dbReference type="EMBL" id="BTSY01000005">
    <property type="protein sequence ID" value="GMT30803.1"/>
    <property type="molecule type" value="Genomic_DNA"/>
</dbReference>
<protein>
    <recommendedName>
        <fullName evidence="4">C2H2-type domain-containing protein</fullName>
    </recommendedName>
</protein>
<feature type="compositionally biased region" description="Basic residues" evidence="1">
    <location>
        <begin position="165"/>
        <end position="178"/>
    </location>
</feature>
<gene>
    <name evidence="2" type="ORF">PFISCL1PPCAC_22100</name>
</gene>
<accession>A0AAV5WJI0</accession>
<evidence type="ECO:0008006" key="4">
    <source>
        <dbReference type="Google" id="ProtNLM"/>
    </source>
</evidence>
<feature type="region of interest" description="Disordered" evidence="1">
    <location>
        <begin position="150"/>
        <end position="197"/>
    </location>
</feature>
<name>A0AAV5WJI0_9BILA</name>
<dbReference type="AlphaFoldDB" id="A0AAV5WJI0"/>
<dbReference type="Proteomes" id="UP001432322">
    <property type="component" value="Unassembled WGS sequence"/>
</dbReference>
<evidence type="ECO:0000313" key="3">
    <source>
        <dbReference type="Proteomes" id="UP001432322"/>
    </source>
</evidence>
<reference evidence="2" key="1">
    <citation type="submission" date="2023-10" db="EMBL/GenBank/DDBJ databases">
        <title>Genome assembly of Pristionchus species.</title>
        <authorList>
            <person name="Yoshida K."/>
            <person name="Sommer R.J."/>
        </authorList>
    </citation>
    <scope>NUCLEOTIDE SEQUENCE</scope>
    <source>
        <strain evidence="2">RS5133</strain>
    </source>
</reference>
<evidence type="ECO:0000313" key="2">
    <source>
        <dbReference type="EMBL" id="GMT30803.1"/>
    </source>
</evidence>
<evidence type="ECO:0000256" key="1">
    <source>
        <dbReference type="SAM" id="MobiDB-lite"/>
    </source>
</evidence>
<keyword evidence="3" id="KW-1185">Reference proteome</keyword>
<proteinExistence type="predicted"/>